<accession>A0A0V0HJL3</accession>
<feature type="signal peptide" evidence="1">
    <location>
        <begin position="1"/>
        <end position="24"/>
    </location>
</feature>
<name>A0A0V0HJL3_SOLCH</name>
<dbReference type="EMBL" id="GEDG01019377">
    <property type="protein sequence ID" value="JAP19993.1"/>
    <property type="molecule type" value="Transcribed_RNA"/>
</dbReference>
<keyword evidence="1" id="KW-0732">Signal</keyword>
<organism evidence="2">
    <name type="scientific">Solanum chacoense</name>
    <name type="common">Chaco potato</name>
    <dbReference type="NCBI Taxonomy" id="4108"/>
    <lineage>
        <taxon>Eukaryota</taxon>
        <taxon>Viridiplantae</taxon>
        <taxon>Streptophyta</taxon>
        <taxon>Embryophyta</taxon>
        <taxon>Tracheophyta</taxon>
        <taxon>Spermatophyta</taxon>
        <taxon>Magnoliopsida</taxon>
        <taxon>eudicotyledons</taxon>
        <taxon>Gunneridae</taxon>
        <taxon>Pentapetalae</taxon>
        <taxon>asterids</taxon>
        <taxon>lamiids</taxon>
        <taxon>Solanales</taxon>
        <taxon>Solanaceae</taxon>
        <taxon>Solanoideae</taxon>
        <taxon>Solaneae</taxon>
        <taxon>Solanum</taxon>
    </lineage>
</organism>
<feature type="chain" id="PRO_5006865939" evidence="1">
    <location>
        <begin position="25"/>
        <end position="70"/>
    </location>
</feature>
<protein>
    <submittedName>
        <fullName evidence="2">Putative ovule protein</fullName>
    </submittedName>
</protein>
<reference evidence="2" key="1">
    <citation type="submission" date="2015-12" db="EMBL/GenBank/DDBJ databases">
        <title>Gene expression during late stages of embryo sac development: a critical building block for successful pollen-pistil interactions.</title>
        <authorList>
            <person name="Liu Y."/>
            <person name="Joly V."/>
            <person name="Sabar M."/>
            <person name="Matton D.P."/>
        </authorList>
    </citation>
    <scope>NUCLEOTIDE SEQUENCE</scope>
</reference>
<sequence length="70" mass="8128">MLICLIKLLAASYILVFLQKYSKTEVLIVFCVLQKKHILLVICDIHSPRKMNQCCTVVELNFLICSHFML</sequence>
<evidence type="ECO:0000313" key="2">
    <source>
        <dbReference type="EMBL" id="JAP19993.1"/>
    </source>
</evidence>
<proteinExistence type="predicted"/>
<evidence type="ECO:0000256" key="1">
    <source>
        <dbReference type="SAM" id="SignalP"/>
    </source>
</evidence>
<dbReference type="AlphaFoldDB" id="A0A0V0HJL3"/>